<dbReference type="GO" id="GO:0046872">
    <property type="term" value="F:metal ion binding"/>
    <property type="evidence" value="ECO:0007669"/>
    <property type="project" value="UniProtKB-KW"/>
</dbReference>
<dbReference type="PROSITE" id="PS00485">
    <property type="entry name" value="A_DEAMINASE"/>
    <property type="match status" value="1"/>
</dbReference>
<organism evidence="9 10">
    <name type="scientific">Triparma strigata</name>
    <dbReference type="NCBI Taxonomy" id="1606541"/>
    <lineage>
        <taxon>Eukaryota</taxon>
        <taxon>Sar</taxon>
        <taxon>Stramenopiles</taxon>
        <taxon>Ochrophyta</taxon>
        <taxon>Bolidophyceae</taxon>
        <taxon>Parmales</taxon>
        <taxon>Triparmaceae</taxon>
        <taxon>Triparma</taxon>
    </lineage>
</organism>
<evidence type="ECO:0000256" key="7">
    <source>
        <dbReference type="ARBA" id="ARBA00022833"/>
    </source>
</evidence>
<evidence type="ECO:0000313" key="9">
    <source>
        <dbReference type="EMBL" id="GMH90502.1"/>
    </source>
</evidence>
<evidence type="ECO:0000256" key="3">
    <source>
        <dbReference type="ARBA" id="ARBA00006676"/>
    </source>
</evidence>
<dbReference type="PANTHER" id="PTHR11359">
    <property type="entry name" value="AMP DEAMINASE"/>
    <property type="match status" value="1"/>
</dbReference>
<feature type="region of interest" description="Disordered" evidence="8">
    <location>
        <begin position="38"/>
        <end position="110"/>
    </location>
</feature>
<dbReference type="GO" id="GO:0032264">
    <property type="term" value="P:IMP salvage"/>
    <property type="evidence" value="ECO:0007669"/>
    <property type="project" value="InterPro"/>
</dbReference>
<comment type="similarity">
    <text evidence="3">Belongs to the metallo-dependent hydrolases superfamily. Adenosine and AMP deaminases family.</text>
</comment>
<keyword evidence="7" id="KW-0862">Zinc</keyword>
<evidence type="ECO:0000256" key="1">
    <source>
        <dbReference type="ARBA" id="ARBA00001947"/>
    </source>
</evidence>
<dbReference type="InterPro" id="IPR006329">
    <property type="entry name" value="AMPD"/>
</dbReference>
<name>A0A9W7BMU1_9STRA</name>
<comment type="pathway">
    <text evidence="2">Purine metabolism; IMP biosynthesis via salvage pathway; IMP from AMP: step 1/1.</text>
</comment>
<dbReference type="OrthoDB" id="1723809at2759"/>
<feature type="compositionally biased region" description="Basic residues" evidence="8">
    <location>
        <begin position="95"/>
        <end position="106"/>
    </location>
</feature>
<dbReference type="GO" id="GO:0003876">
    <property type="term" value="F:AMP deaminase activity"/>
    <property type="evidence" value="ECO:0007669"/>
    <property type="project" value="UniProtKB-EC"/>
</dbReference>
<sequence length="795" mass="89882">MSKMSNNDLTHLEESTNDVIASLPDTNLHRSSSIGQISIPISSNSSNSSTQTSSMAGSMAPPTLCIPITTDAPTNAPPAPPSDSSSPTPSVPKTPKPHHMRKPSSKRPRDMMSAATLNENLNEGLSSSNPPTSLSFTRSLMFYGHGTVTTENFQACKFLQEARDMRKKYCMLKGVYTSPSLKSTPLSSIQYSFSKEGVLSLRSSSTSSFLKIPSIFDFMSDYNRLKQICQDGATRSFSFTRLQLLSSAFKTHIIANGHVEMEAQSRLLGTDFYRTPKVDNHIHLAAAASAKQFVDFVREKLENEPDTVVLEEGDTLKEVFDKAGLDADHLTIDAFNVLADYSVYQRFDNFNSKYSPFKLAQMRRIFLKVDNHIEGRYFAELTKRVFARHEQDKGHRALTEMRLSVYGMERQEWLQNAKWVLKNWEGGPVLSKKNKWLVQIPRLWRIYKFKHKDSVSSFHDMIENIFTPMVEATLRPEENPEVAELLKNVVGFDSVDDEGNPEAPCCTKHPKEWTTSENPAYAWQLYYLWANIKVINGLRSSKGLNTFAFRPHAGETGDVMHLAATYMLCESINHGINLDKQVSLQYLYFLDQVGLSISPLSNNFLFRKMKDSPFSKFFRRGMNVALSTDDPLLFHLSDDPLLEEYSVARASFDLSMTDMCEIARNSIMQSGFSDTEKREWLGKYYKRGVKHCDVLKTHIPLIRAKFRAEHLALEHMMLKLIASDKGDGVLEMMMGQYGASRDAHRGILYENFITVPDGETVWMPGQTEPPSMDAPQPSVSFESKTEDEDENNKTK</sequence>
<gene>
    <name evidence="9" type="ORF">TrST_g8991</name>
</gene>
<feature type="compositionally biased region" description="Acidic residues" evidence="8">
    <location>
        <begin position="785"/>
        <end position="795"/>
    </location>
</feature>
<evidence type="ECO:0000313" key="10">
    <source>
        <dbReference type="Proteomes" id="UP001165085"/>
    </source>
</evidence>
<evidence type="ECO:0000256" key="2">
    <source>
        <dbReference type="ARBA" id="ARBA00004955"/>
    </source>
</evidence>
<accession>A0A9W7BMU1</accession>
<dbReference type="InterPro" id="IPR032466">
    <property type="entry name" value="Metal_Hydrolase"/>
</dbReference>
<evidence type="ECO:0000256" key="4">
    <source>
        <dbReference type="ARBA" id="ARBA00012775"/>
    </source>
</evidence>
<dbReference type="InterPro" id="IPR006650">
    <property type="entry name" value="A/AMP_deam_AS"/>
</dbReference>
<keyword evidence="6" id="KW-0378">Hydrolase</keyword>
<dbReference type="EMBL" id="BRXY01000373">
    <property type="protein sequence ID" value="GMH90502.1"/>
    <property type="molecule type" value="Genomic_DNA"/>
</dbReference>
<comment type="cofactor">
    <cofactor evidence="1">
        <name>Zn(2+)</name>
        <dbReference type="ChEBI" id="CHEBI:29105"/>
    </cofactor>
</comment>
<dbReference type="SUPFAM" id="SSF51556">
    <property type="entry name" value="Metallo-dependent hydrolases"/>
    <property type="match status" value="1"/>
</dbReference>
<keyword evidence="5" id="KW-0479">Metal-binding</keyword>
<dbReference type="Gene3D" id="3.20.20.140">
    <property type="entry name" value="Metal-dependent hydrolases"/>
    <property type="match status" value="1"/>
</dbReference>
<dbReference type="PANTHER" id="PTHR11359:SF0">
    <property type="entry name" value="AMP DEAMINASE"/>
    <property type="match status" value="1"/>
</dbReference>
<evidence type="ECO:0000256" key="6">
    <source>
        <dbReference type="ARBA" id="ARBA00022801"/>
    </source>
</evidence>
<feature type="region of interest" description="Disordered" evidence="8">
    <location>
        <begin position="763"/>
        <end position="795"/>
    </location>
</feature>
<dbReference type="GO" id="GO:0046033">
    <property type="term" value="P:AMP metabolic process"/>
    <property type="evidence" value="ECO:0007669"/>
    <property type="project" value="TreeGrafter"/>
</dbReference>
<feature type="compositionally biased region" description="Low complexity" evidence="8">
    <location>
        <begin position="38"/>
        <end position="74"/>
    </location>
</feature>
<reference evidence="10" key="1">
    <citation type="journal article" date="2023" name="Commun. Biol.">
        <title>Genome analysis of Parmales, the sister group of diatoms, reveals the evolutionary specialization of diatoms from phago-mixotrophs to photoautotrophs.</title>
        <authorList>
            <person name="Ban H."/>
            <person name="Sato S."/>
            <person name="Yoshikawa S."/>
            <person name="Yamada K."/>
            <person name="Nakamura Y."/>
            <person name="Ichinomiya M."/>
            <person name="Sato N."/>
            <person name="Blanc-Mathieu R."/>
            <person name="Endo H."/>
            <person name="Kuwata A."/>
            <person name="Ogata H."/>
        </authorList>
    </citation>
    <scope>NUCLEOTIDE SEQUENCE [LARGE SCALE GENOMIC DNA]</scope>
    <source>
        <strain evidence="10">NIES 3701</strain>
    </source>
</reference>
<keyword evidence="10" id="KW-1185">Reference proteome</keyword>
<dbReference type="GO" id="GO:0005829">
    <property type="term" value="C:cytosol"/>
    <property type="evidence" value="ECO:0007669"/>
    <property type="project" value="TreeGrafter"/>
</dbReference>
<protein>
    <recommendedName>
        <fullName evidence="4">AMP deaminase</fullName>
        <ecNumber evidence="4">3.5.4.6</ecNumber>
    </recommendedName>
</protein>
<proteinExistence type="inferred from homology"/>
<evidence type="ECO:0000256" key="8">
    <source>
        <dbReference type="SAM" id="MobiDB-lite"/>
    </source>
</evidence>
<dbReference type="Pfam" id="PF19326">
    <property type="entry name" value="AMP_deaminase"/>
    <property type="match status" value="1"/>
</dbReference>
<dbReference type="Gene3D" id="4.10.800.20">
    <property type="match status" value="1"/>
</dbReference>
<dbReference type="EC" id="3.5.4.6" evidence="4"/>
<dbReference type="AlphaFoldDB" id="A0A9W7BMU1"/>
<dbReference type="Proteomes" id="UP001165085">
    <property type="component" value="Unassembled WGS sequence"/>
</dbReference>
<evidence type="ECO:0000256" key="5">
    <source>
        <dbReference type="ARBA" id="ARBA00022723"/>
    </source>
</evidence>
<comment type="caution">
    <text evidence="9">The sequence shown here is derived from an EMBL/GenBank/DDBJ whole genome shotgun (WGS) entry which is preliminary data.</text>
</comment>